<dbReference type="Gene3D" id="3.30.559.30">
    <property type="entry name" value="Nonribosomal peptide synthetase, condensation domain"/>
    <property type="match status" value="1"/>
</dbReference>
<evidence type="ECO:0000313" key="2">
    <source>
        <dbReference type="EMBL" id="MCY9764635.1"/>
    </source>
</evidence>
<dbReference type="InterPro" id="IPR001242">
    <property type="entry name" value="Condensation_dom"/>
</dbReference>
<dbReference type="CDD" id="cd19531">
    <property type="entry name" value="LCL_NRPS-like"/>
    <property type="match status" value="1"/>
</dbReference>
<dbReference type="Gene3D" id="3.30.559.10">
    <property type="entry name" value="Chloramphenicol acetyltransferase-like domain"/>
    <property type="match status" value="1"/>
</dbReference>
<dbReference type="RefSeq" id="WP_268641219.1">
    <property type="nucleotide sequence ID" value="NZ_JAMDNP010000096.1"/>
</dbReference>
<sequence>MEPNSPLYNIPCAWRLQGAWKLDALEQAYDALIQRHEVLRTIIGEANGEPVQIIREHQPERLPVTDLRHLASEDREREMKSLIQAEADKPFQLAEGPLIRSQVIAMGESDWVLLCTLHHIIFDGWSLDIFVREWLALYEAFAGGQPAALAPLSLQYADYAHWQRNWMSEDVMNRQLAYWEEELGGELPVLQLPTDRPRPAQQSYRGERYEVELPAALLVKRRAVSRLV</sequence>
<dbReference type="PANTHER" id="PTHR45398:SF1">
    <property type="entry name" value="ENZYME, PUTATIVE (JCVI)-RELATED"/>
    <property type="match status" value="1"/>
</dbReference>
<reference evidence="2 3" key="1">
    <citation type="submission" date="2022-05" db="EMBL/GenBank/DDBJ databases">
        <title>Genome Sequencing of Bee-Associated Microbes.</title>
        <authorList>
            <person name="Dunlap C."/>
        </authorList>
    </citation>
    <scope>NUCLEOTIDE SEQUENCE [LARGE SCALE GENOMIC DNA]</scope>
    <source>
        <strain evidence="2 3">NRRL B-04010</strain>
    </source>
</reference>
<dbReference type="SUPFAM" id="SSF52777">
    <property type="entry name" value="CoA-dependent acyltransferases"/>
    <property type="match status" value="2"/>
</dbReference>
<dbReference type="PANTHER" id="PTHR45398">
    <property type="match status" value="1"/>
</dbReference>
<accession>A0ABT4H6M4</accession>
<keyword evidence="3" id="KW-1185">Reference proteome</keyword>
<feature type="non-terminal residue" evidence="2">
    <location>
        <position position="228"/>
    </location>
</feature>
<protein>
    <submittedName>
        <fullName evidence="2">Condensation domain-containing protein</fullName>
    </submittedName>
</protein>
<feature type="domain" description="Condensation" evidence="1">
    <location>
        <begin position="1"/>
        <end position="221"/>
    </location>
</feature>
<dbReference type="Pfam" id="PF00668">
    <property type="entry name" value="Condensation"/>
    <property type="match status" value="1"/>
</dbReference>
<gene>
    <name evidence="2" type="ORF">M5X12_29505</name>
</gene>
<dbReference type="EMBL" id="JAMDNP010000096">
    <property type="protein sequence ID" value="MCY9764635.1"/>
    <property type="molecule type" value="Genomic_DNA"/>
</dbReference>
<comment type="caution">
    <text evidence="2">The sequence shown here is derived from an EMBL/GenBank/DDBJ whole genome shotgun (WGS) entry which is preliminary data.</text>
</comment>
<dbReference type="InterPro" id="IPR023213">
    <property type="entry name" value="CAT-like_dom_sf"/>
</dbReference>
<name>A0ABT4H6M4_PAEAL</name>
<evidence type="ECO:0000313" key="3">
    <source>
        <dbReference type="Proteomes" id="UP001527181"/>
    </source>
</evidence>
<proteinExistence type="predicted"/>
<organism evidence="2 3">
    <name type="scientific">Paenibacillus alvei</name>
    <name type="common">Bacillus alvei</name>
    <dbReference type="NCBI Taxonomy" id="44250"/>
    <lineage>
        <taxon>Bacteria</taxon>
        <taxon>Bacillati</taxon>
        <taxon>Bacillota</taxon>
        <taxon>Bacilli</taxon>
        <taxon>Bacillales</taxon>
        <taxon>Paenibacillaceae</taxon>
        <taxon>Paenibacillus</taxon>
    </lineage>
</organism>
<dbReference type="Proteomes" id="UP001527181">
    <property type="component" value="Unassembled WGS sequence"/>
</dbReference>
<evidence type="ECO:0000259" key="1">
    <source>
        <dbReference type="Pfam" id="PF00668"/>
    </source>
</evidence>